<evidence type="ECO:0000256" key="1">
    <source>
        <dbReference type="SAM" id="Coils"/>
    </source>
</evidence>
<evidence type="ECO:0000313" key="2">
    <source>
        <dbReference type="EMBL" id="JAP89013.1"/>
    </source>
</evidence>
<protein>
    <submittedName>
        <fullName evidence="2">Uncharacterized protein</fullName>
    </submittedName>
</protein>
<feature type="coiled-coil region" evidence="1">
    <location>
        <begin position="191"/>
        <end position="253"/>
    </location>
</feature>
<dbReference type="EMBL" id="GDID01007593">
    <property type="protein sequence ID" value="JAP89013.1"/>
    <property type="molecule type" value="Transcribed_RNA"/>
</dbReference>
<sequence>EEDMQKLQGLLQLARSEKQDTLQQLEYQRRQFNSKIAQMTEEINQQKQQIIDFTQLTSEQEAKIQKLTDQAKTQRQADQRLFDEQIQSLKSQQQQQILQFKTQLSQSDDKLENQLTEIVELKERLFKQNDECKNLVSQLHVARLQIQTTKDSFQNQIESMRVDLDLFRQKQELESADQPKKALQKEENPEIYQLKNALSKTQQENNTLEDQFREKHQLNVQLINSRKKLETELQQTKFELSKAQKELHKYKMQTHQEKELLNIIEQQKAEIYHLKRLNVVDKINSVMGRKEESGENQIVQPERVVSKERVLRSPVQNAQKPSIPFRIREYFEQKQGFQRKSVAQ</sequence>
<proteinExistence type="predicted"/>
<organism evidence="2">
    <name type="scientific">Trepomonas sp. PC1</name>
    <dbReference type="NCBI Taxonomy" id="1076344"/>
    <lineage>
        <taxon>Eukaryota</taxon>
        <taxon>Metamonada</taxon>
        <taxon>Diplomonadida</taxon>
        <taxon>Hexamitidae</taxon>
        <taxon>Hexamitinae</taxon>
        <taxon>Trepomonas</taxon>
    </lineage>
</organism>
<name>A0A146JWM2_9EUKA</name>
<feature type="non-terminal residue" evidence="2">
    <location>
        <position position="1"/>
    </location>
</feature>
<feature type="coiled-coil region" evidence="1">
    <location>
        <begin position="4"/>
        <end position="77"/>
    </location>
</feature>
<accession>A0A146JWM2</accession>
<feature type="coiled-coil region" evidence="1">
    <location>
        <begin position="104"/>
        <end position="138"/>
    </location>
</feature>
<reference evidence="2" key="1">
    <citation type="submission" date="2015-07" db="EMBL/GenBank/DDBJ databases">
        <title>Adaptation to a free-living lifestyle via gene acquisitions in the diplomonad Trepomonas sp. PC1.</title>
        <authorList>
            <person name="Xu F."/>
            <person name="Jerlstrom-Hultqvist J."/>
            <person name="Kolisko M."/>
            <person name="Simpson A.G.B."/>
            <person name="Roger A.J."/>
            <person name="Svard S.G."/>
            <person name="Andersson J.O."/>
        </authorList>
    </citation>
    <scope>NUCLEOTIDE SEQUENCE</scope>
    <source>
        <strain evidence="2">PC1</strain>
    </source>
</reference>
<gene>
    <name evidence="2" type="ORF">TPC1_31492</name>
</gene>
<keyword evidence="1" id="KW-0175">Coiled coil</keyword>
<dbReference type="AlphaFoldDB" id="A0A146JWM2"/>